<protein>
    <submittedName>
        <fullName evidence="2">Uncharacterized protein</fullName>
    </submittedName>
</protein>
<dbReference type="AlphaFoldDB" id="A0A4Q4Z660"/>
<keyword evidence="3" id="KW-1185">Reference proteome</keyword>
<comment type="caution">
    <text evidence="2">The sequence shown here is derived from an EMBL/GenBank/DDBJ whole genome shotgun (WGS) entry which is preliminary data.</text>
</comment>
<dbReference type="Proteomes" id="UP000295198">
    <property type="component" value="Unassembled WGS sequence"/>
</dbReference>
<feature type="transmembrane region" description="Helical" evidence="1">
    <location>
        <begin position="142"/>
        <end position="162"/>
    </location>
</feature>
<sequence length="202" mass="20877">MTAAALAVLGLVITFVFAERPSQPELTWSSDGNAGSTSTVSRGTTVKTNVLGIPLPGELDVGRGGRFTVPQNLAVFAAGPVDALAGPDQVGTLARSGDPWWRPIATVPGAFLVLAMLFAFAYAESQMRSLRRGSGGLRFGELLGLTGIGVTFGLALGLLAWVSGRTLAWPQLIPTMICLAAAFGLLAFAIAARRGPAPGRKT</sequence>
<accession>A0A4Q4Z660</accession>
<evidence type="ECO:0000313" key="3">
    <source>
        <dbReference type="Proteomes" id="UP000295198"/>
    </source>
</evidence>
<keyword evidence="1" id="KW-0812">Transmembrane</keyword>
<keyword evidence="1" id="KW-1133">Transmembrane helix</keyword>
<gene>
    <name evidence="2" type="ORF">EKO23_19700</name>
</gene>
<organism evidence="2 3">
    <name type="scientific">Nocardioides guangzhouensis</name>
    <dbReference type="NCBI Taxonomy" id="2497878"/>
    <lineage>
        <taxon>Bacteria</taxon>
        <taxon>Bacillati</taxon>
        <taxon>Actinomycetota</taxon>
        <taxon>Actinomycetes</taxon>
        <taxon>Propionibacteriales</taxon>
        <taxon>Nocardioidaceae</taxon>
        <taxon>Nocardioides</taxon>
    </lineage>
</organism>
<feature type="transmembrane region" description="Helical" evidence="1">
    <location>
        <begin position="100"/>
        <end position="122"/>
    </location>
</feature>
<feature type="transmembrane region" description="Helical" evidence="1">
    <location>
        <begin position="168"/>
        <end position="192"/>
    </location>
</feature>
<evidence type="ECO:0000256" key="1">
    <source>
        <dbReference type="SAM" id="Phobius"/>
    </source>
</evidence>
<keyword evidence="1" id="KW-0472">Membrane</keyword>
<name>A0A4Q4Z660_9ACTN</name>
<proteinExistence type="predicted"/>
<evidence type="ECO:0000313" key="2">
    <source>
        <dbReference type="EMBL" id="RYP83287.1"/>
    </source>
</evidence>
<reference evidence="2 3" key="1">
    <citation type="submission" date="2019-01" db="EMBL/GenBank/DDBJ databases">
        <title>Nocardioides guangzhouensis sp. nov., an actinobacterium isolated from soil.</title>
        <authorList>
            <person name="Fu Y."/>
            <person name="Cai Y."/>
            <person name="Lin Z."/>
            <person name="Chen P."/>
        </authorList>
    </citation>
    <scope>NUCLEOTIDE SEQUENCE [LARGE SCALE GENOMIC DNA]</scope>
    <source>
        <strain evidence="2 3">130</strain>
    </source>
</reference>
<dbReference type="EMBL" id="SDKM01000035">
    <property type="protein sequence ID" value="RYP83287.1"/>
    <property type="molecule type" value="Genomic_DNA"/>
</dbReference>